<keyword evidence="8" id="KW-1185">Reference proteome</keyword>
<dbReference type="Proteomes" id="UP000469385">
    <property type="component" value="Unassembled WGS sequence"/>
</dbReference>
<keyword evidence="4" id="KW-0804">Transcription</keyword>
<comment type="similarity">
    <text evidence="1">Belongs to the sigma-70 factor family. ECF subfamily.</text>
</comment>
<protein>
    <submittedName>
        <fullName evidence="7">RNA polymerase sigma factor</fullName>
    </submittedName>
</protein>
<proteinExistence type="inferred from homology"/>
<dbReference type="NCBIfam" id="TIGR02937">
    <property type="entry name" value="sigma70-ECF"/>
    <property type="match status" value="1"/>
</dbReference>
<feature type="domain" description="RNA polymerase sigma-70 region 2" evidence="5">
    <location>
        <begin position="33"/>
        <end position="101"/>
    </location>
</feature>
<evidence type="ECO:0000259" key="5">
    <source>
        <dbReference type="Pfam" id="PF04542"/>
    </source>
</evidence>
<keyword evidence="3" id="KW-0731">Sigma factor</keyword>
<evidence type="ECO:0000259" key="6">
    <source>
        <dbReference type="Pfam" id="PF08281"/>
    </source>
</evidence>
<dbReference type="GO" id="GO:0016987">
    <property type="term" value="F:sigma factor activity"/>
    <property type="evidence" value="ECO:0007669"/>
    <property type="project" value="UniProtKB-KW"/>
</dbReference>
<dbReference type="InterPro" id="IPR036388">
    <property type="entry name" value="WH-like_DNA-bd_sf"/>
</dbReference>
<dbReference type="SUPFAM" id="SSF88946">
    <property type="entry name" value="Sigma2 domain of RNA polymerase sigma factors"/>
    <property type="match status" value="1"/>
</dbReference>
<dbReference type="PANTHER" id="PTHR43133">
    <property type="entry name" value="RNA POLYMERASE ECF-TYPE SIGMA FACTO"/>
    <property type="match status" value="1"/>
</dbReference>
<evidence type="ECO:0000256" key="3">
    <source>
        <dbReference type="ARBA" id="ARBA00023082"/>
    </source>
</evidence>
<dbReference type="InterPro" id="IPR014284">
    <property type="entry name" value="RNA_pol_sigma-70_dom"/>
</dbReference>
<evidence type="ECO:0000256" key="4">
    <source>
        <dbReference type="ARBA" id="ARBA00023163"/>
    </source>
</evidence>
<keyword evidence="2" id="KW-0805">Transcription regulation</keyword>
<feature type="domain" description="RNA polymerase sigma factor 70 region 4 type 2" evidence="6">
    <location>
        <begin position="145"/>
        <end position="195"/>
    </location>
</feature>
<dbReference type="InterPro" id="IPR013325">
    <property type="entry name" value="RNA_pol_sigma_r2"/>
</dbReference>
<evidence type="ECO:0000256" key="1">
    <source>
        <dbReference type="ARBA" id="ARBA00010641"/>
    </source>
</evidence>
<dbReference type="NCBIfam" id="NF008888">
    <property type="entry name" value="PRK11922.1"/>
    <property type="match status" value="1"/>
</dbReference>
<dbReference type="Gene3D" id="1.10.10.10">
    <property type="entry name" value="Winged helix-like DNA-binding domain superfamily/Winged helix DNA-binding domain"/>
    <property type="match status" value="1"/>
</dbReference>
<sequence length="245" mass="27150">MTALPSATASVSLDDAGLLQRMRTGEAGAFELLMRRHNRRLYRVARSLLRDAAEAEDALQEAYLHAFRALGDFRGEAGLVTWLTRIVSNECLGRLRRTARRNNIIPIVAAHAQPDLEGETMAEDPAAIEEDTPDRVLQRAELRALLERKIDQLPQDFRAVFVLRSVEELTVEETAQSLGLPEATVRTRHFRARSLLREAIAQDLDTAERELFDFDGARCDRIVAGVLQGLFSPGPSPAGSSPPTP</sequence>
<evidence type="ECO:0000313" key="7">
    <source>
        <dbReference type="EMBL" id="MVQ30089.1"/>
    </source>
</evidence>
<gene>
    <name evidence="7" type="ORF">GON04_11560</name>
</gene>
<dbReference type="PANTHER" id="PTHR43133:SF51">
    <property type="entry name" value="RNA POLYMERASE SIGMA FACTOR"/>
    <property type="match status" value="1"/>
</dbReference>
<dbReference type="InterPro" id="IPR039425">
    <property type="entry name" value="RNA_pol_sigma-70-like"/>
</dbReference>
<dbReference type="Pfam" id="PF08281">
    <property type="entry name" value="Sigma70_r4_2"/>
    <property type="match status" value="1"/>
</dbReference>
<evidence type="ECO:0000313" key="8">
    <source>
        <dbReference type="Proteomes" id="UP000469385"/>
    </source>
</evidence>
<name>A0A6N8IT34_9BURK</name>
<reference evidence="7 8" key="1">
    <citation type="submission" date="2019-12" db="EMBL/GenBank/DDBJ databases">
        <authorList>
            <person name="Huq M.A."/>
        </authorList>
    </citation>
    <scope>NUCLEOTIDE SEQUENCE [LARGE SCALE GENOMIC DNA]</scope>
    <source>
        <strain evidence="7 8">MAH-25</strain>
    </source>
</reference>
<evidence type="ECO:0000256" key="2">
    <source>
        <dbReference type="ARBA" id="ARBA00023015"/>
    </source>
</evidence>
<dbReference type="GO" id="GO:0006352">
    <property type="term" value="P:DNA-templated transcription initiation"/>
    <property type="evidence" value="ECO:0007669"/>
    <property type="project" value="InterPro"/>
</dbReference>
<dbReference type="InterPro" id="IPR013324">
    <property type="entry name" value="RNA_pol_sigma_r3/r4-like"/>
</dbReference>
<dbReference type="EMBL" id="WSEL01000003">
    <property type="protein sequence ID" value="MVQ30089.1"/>
    <property type="molecule type" value="Genomic_DNA"/>
</dbReference>
<dbReference type="GO" id="GO:0003677">
    <property type="term" value="F:DNA binding"/>
    <property type="evidence" value="ECO:0007669"/>
    <property type="project" value="InterPro"/>
</dbReference>
<dbReference type="AlphaFoldDB" id="A0A6N8IT34"/>
<dbReference type="CDD" id="cd06171">
    <property type="entry name" value="Sigma70_r4"/>
    <property type="match status" value="1"/>
</dbReference>
<organism evidence="7 8">
    <name type="scientific">Ramlibacter pinisoli</name>
    <dbReference type="NCBI Taxonomy" id="2682844"/>
    <lineage>
        <taxon>Bacteria</taxon>
        <taxon>Pseudomonadati</taxon>
        <taxon>Pseudomonadota</taxon>
        <taxon>Betaproteobacteria</taxon>
        <taxon>Burkholderiales</taxon>
        <taxon>Comamonadaceae</taxon>
        <taxon>Ramlibacter</taxon>
    </lineage>
</organism>
<dbReference type="SUPFAM" id="SSF88659">
    <property type="entry name" value="Sigma3 and sigma4 domains of RNA polymerase sigma factors"/>
    <property type="match status" value="1"/>
</dbReference>
<dbReference type="InterPro" id="IPR007627">
    <property type="entry name" value="RNA_pol_sigma70_r2"/>
</dbReference>
<accession>A0A6N8IT34</accession>
<dbReference type="Pfam" id="PF04542">
    <property type="entry name" value="Sigma70_r2"/>
    <property type="match status" value="1"/>
</dbReference>
<dbReference type="RefSeq" id="WP_157398014.1">
    <property type="nucleotide sequence ID" value="NZ_WSEL01000003.1"/>
</dbReference>
<dbReference type="Gene3D" id="1.10.1740.10">
    <property type="match status" value="1"/>
</dbReference>
<comment type="caution">
    <text evidence="7">The sequence shown here is derived from an EMBL/GenBank/DDBJ whole genome shotgun (WGS) entry which is preliminary data.</text>
</comment>
<dbReference type="InterPro" id="IPR013249">
    <property type="entry name" value="RNA_pol_sigma70_r4_t2"/>
</dbReference>